<evidence type="ECO:0000313" key="2">
    <source>
        <dbReference type="EMBL" id="NBI54653.1"/>
    </source>
</evidence>
<dbReference type="EMBL" id="RSEJ01000022">
    <property type="protein sequence ID" value="NBI54653.1"/>
    <property type="molecule type" value="Genomic_DNA"/>
</dbReference>
<protein>
    <submittedName>
        <fullName evidence="2">Uncharacterized protein</fullName>
    </submittedName>
</protein>
<accession>A0ABW9YLH2</accession>
<evidence type="ECO:0000313" key="3">
    <source>
        <dbReference type="Proteomes" id="UP000738517"/>
    </source>
</evidence>
<reference evidence="2 3" key="1">
    <citation type="journal article" date="2017" name="Int. J. Syst. Evol. Microbiol.">
        <title>Photobacterium alginatilyticum sp. nov., a marine bacterium isolated from bottom seawater.</title>
        <authorList>
            <person name="Wang X."/>
            <person name="Wang Y."/>
            <person name="Yang X."/>
            <person name="Sun H."/>
            <person name="Li B."/>
            <person name="Zhang X.H."/>
        </authorList>
    </citation>
    <scope>NUCLEOTIDE SEQUENCE [LARGE SCALE GENOMIC DNA]</scope>
    <source>
        <strain evidence="2 3">P03D4</strain>
    </source>
</reference>
<keyword evidence="3" id="KW-1185">Reference proteome</keyword>
<feature type="region of interest" description="Disordered" evidence="1">
    <location>
        <begin position="103"/>
        <end position="122"/>
    </location>
</feature>
<dbReference type="Pfam" id="PF05354">
    <property type="entry name" value="Phage_attach"/>
    <property type="match status" value="1"/>
</dbReference>
<dbReference type="Gene3D" id="2.40.10.180">
    <property type="entry name" value="Phage tail proteins"/>
    <property type="match status" value="1"/>
</dbReference>
<comment type="caution">
    <text evidence="2">The sequence shown here is derived from an EMBL/GenBank/DDBJ whole genome shotgun (WGS) entry which is preliminary data.</text>
</comment>
<sequence length="122" mass="12949">MSVDNVARQANEAIIDAFSNVDVIADGHEPVRGIFTSPSEIAKLDGGGFVDAQRGTLIVKSAEAGHLERRTAITLQFENGTRQSHLVVLPENDGSGRLKLALGQENVGDTSSNQPESSSISY</sequence>
<dbReference type="RefSeq" id="WP_160654897.1">
    <property type="nucleotide sequence ID" value="NZ_RSEJ01000022.1"/>
</dbReference>
<proteinExistence type="predicted"/>
<organism evidence="2 3">
    <name type="scientific">Photobacterium alginatilyticum</name>
    <dbReference type="NCBI Taxonomy" id="1775171"/>
    <lineage>
        <taxon>Bacteria</taxon>
        <taxon>Pseudomonadati</taxon>
        <taxon>Pseudomonadota</taxon>
        <taxon>Gammaproteobacteria</taxon>
        <taxon>Vibrionales</taxon>
        <taxon>Vibrionaceae</taxon>
        <taxon>Photobacterium</taxon>
    </lineage>
</organism>
<gene>
    <name evidence="2" type="ORF">EIZ48_19245</name>
</gene>
<name>A0ABW9YLH2_9GAMM</name>
<dbReference type="SUPFAM" id="SSF69279">
    <property type="entry name" value="Phage tail proteins"/>
    <property type="match status" value="1"/>
</dbReference>
<evidence type="ECO:0000256" key="1">
    <source>
        <dbReference type="SAM" id="MobiDB-lite"/>
    </source>
</evidence>
<dbReference type="Proteomes" id="UP000738517">
    <property type="component" value="Unassembled WGS sequence"/>
</dbReference>
<dbReference type="InterPro" id="IPR008018">
    <property type="entry name" value="Phage_tail_attach_FII"/>
</dbReference>
<dbReference type="InterPro" id="IPR053734">
    <property type="entry name" value="Phage_Head-Tail_Connect_sf"/>
</dbReference>
<feature type="compositionally biased region" description="Polar residues" evidence="1">
    <location>
        <begin position="107"/>
        <end position="122"/>
    </location>
</feature>